<name>A0A426XF66_ENSVE</name>
<feature type="domain" description="VQ" evidence="2">
    <location>
        <begin position="34"/>
        <end position="56"/>
    </location>
</feature>
<dbReference type="PANTHER" id="PTHR33143">
    <property type="entry name" value="F16F4.1 PROTEIN-RELATED"/>
    <property type="match status" value="1"/>
</dbReference>
<reference evidence="3 4" key="1">
    <citation type="journal article" date="2014" name="Agronomy (Basel)">
        <title>A Draft Genome Sequence for Ensete ventricosum, the Drought-Tolerant Tree Against Hunger.</title>
        <authorList>
            <person name="Harrison J."/>
            <person name="Moore K.A."/>
            <person name="Paszkiewicz K."/>
            <person name="Jones T."/>
            <person name="Grant M."/>
            <person name="Ambacheew D."/>
            <person name="Muzemil S."/>
            <person name="Studholme D.J."/>
        </authorList>
    </citation>
    <scope>NUCLEOTIDE SEQUENCE [LARGE SCALE GENOMIC DNA]</scope>
</reference>
<dbReference type="GO" id="GO:0005634">
    <property type="term" value="C:nucleus"/>
    <property type="evidence" value="ECO:0007669"/>
    <property type="project" value="TreeGrafter"/>
</dbReference>
<dbReference type="InterPro" id="IPR008889">
    <property type="entry name" value="VQ"/>
</dbReference>
<sequence>MALPRRQSPRLGMKDSSHAITKPKPEIRIIHVFEPEIMKTDAANFRELVQRLTGKPVAAVGGKKKKKDKKLIDSKHDREKLTCKEEIKQEELEEEETMIENTCCTQEEMDGFLQVLGGFPFSPPSSSHMDVVGN</sequence>
<evidence type="ECO:0000256" key="1">
    <source>
        <dbReference type="SAM" id="MobiDB-lite"/>
    </source>
</evidence>
<gene>
    <name evidence="3" type="ORF">B296_00055491</name>
</gene>
<proteinExistence type="predicted"/>
<evidence type="ECO:0000313" key="4">
    <source>
        <dbReference type="Proteomes" id="UP000287651"/>
    </source>
</evidence>
<feature type="region of interest" description="Disordered" evidence="1">
    <location>
        <begin position="1"/>
        <end position="22"/>
    </location>
</feature>
<evidence type="ECO:0000259" key="2">
    <source>
        <dbReference type="Pfam" id="PF05678"/>
    </source>
</evidence>
<feature type="compositionally biased region" description="Basic and acidic residues" evidence="1">
    <location>
        <begin position="12"/>
        <end position="22"/>
    </location>
</feature>
<dbReference type="AlphaFoldDB" id="A0A426XF66"/>
<evidence type="ECO:0000313" key="3">
    <source>
        <dbReference type="EMBL" id="RRT38090.1"/>
    </source>
</evidence>
<accession>A0A426XF66</accession>
<protein>
    <recommendedName>
        <fullName evidence="2">VQ domain-containing protein</fullName>
    </recommendedName>
</protein>
<organism evidence="3 4">
    <name type="scientific">Ensete ventricosum</name>
    <name type="common">Abyssinian banana</name>
    <name type="synonym">Musa ensete</name>
    <dbReference type="NCBI Taxonomy" id="4639"/>
    <lineage>
        <taxon>Eukaryota</taxon>
        <taxon>Viridiplantae</taxon>
        <taxon>Streptophyta</taxon>
        <taxon>Embryophyta</taxon>
        <taxon>Tracheophyta</taxon>
        <taxon>Spermatophyta</taxon>
        <taxon>Magnoliopsida</taxon>
        <taxon>Liliopsida</taxon>
        <taxon>Zingiberales</taxon>
        <taxon>Musaceae</taxon>
        <taxon>Ensete</taxon>
    </lineage>
</organism>
<dbReference type="PANTHER" id="PTHR33143:SF77">
    <property type="entry name" value="(WILD MALAYSIAN BANANA) HYPOTHETICAL PROTEIN"/>
    <property type="match status" value="1"/>
</dbReference>
<dbReference type="InterPro" id="IPR039607">
    <property type="entry name" value="VQ_8/17/18/20/21/25"/>
</dbReference>
<dbReference type="Pfam" id="PF05678">
    <property type="entry name" value="VQ"/>
    <property type="match status" value="1"/>
</dbReference>
<dbReference type="EMBL" id="AMZH03021567">
    <property type="protein sequence ID" value="RRT38090.1"/>
    <property type="molecule type" value="Genomic_DNA"/>
</dbReference>
<dbReference type="Proteomes" id="UP000287651">
    <property type="component" value="Unassembled WGS sequence"/>
</dbReference>
<comment type="caution">
    <text evidence="3">The sequence shown here is derived from an EMBL/GenBank/DDBJ whole genome shotgun (WGS) entry which is preliminary data.</text>
</comment>